<proteinExistence type="predicted"/>
<protein>
    <submittedName>
        <fullName evidence="1">Uncharacterized protein</fullName>
    </submittedName>
</protein>
<gene>
    <name evidence="1" type="ORF">DDQ50_08005</name>
</gene>
<dbReference type="RefSeq" id="WP_116756245.1">
    <property type="nucleotide sequence ID" value="NZ_JBHUEX010000001.1"/>
</dbReference>
<comment type="caution">
    <text evidence="1">The sequence shown here is derived from an EMBL/GenBank/DDBJ whole genome shotgun (WGS) entry which is preliminary data.</text>
</comment>
<dbReference type="Proteomes" id="UP000244893">
    <property type="component" value="Unassembled WGS sequence"/>
</dbReference>
<evidence type="ECO:0000313" key="2">
    <source>
        <dbReference type="Proteomes" id="UP000244893"/>
    </source>
</evidence>
<accession>A0A2V1HMT4</accession>
<evidence type="ECO:0000313" key="1">
    <source>
        <dbReference type="EMBL" id="PVZ93731.1"/>
    </source>
</evidence>
<dbReference type="EMBL" id="QEOP01000002">
    <property type="protein sequence ID" value="PVZ93731.1"/>
    <property type="molecule type" value="Genomic_DNA"/>
</dbReference>
<reference evidence="1 2" key="1">
    <citation type="submission" date="2018-05" db="EMBL/GenBank/DDBJ databases">
        <title>Amnibacterium sp. M8JJ-5, whole genome shotgun sequence.</title>
        <authorList>
            <person name="Tuo L."/>
        </authorList>
    </citation>
    <scope>NUCLEOTIDE SEQUENCE [LARGE SCALE GENOMIC DNA]</scope>
    <source>
        <strain evidence="1 2">M8JJ-5</strain>
    </source>
</reference>
<sequence>MITVWVDRDSVAMGDDVESHEVAWEFEDHACAGDVLDRVLSSHYLASVSGDVSWSLNLGRFDVMPREDYTSIRAVETRVAAVVHVPLHGSSDVITLSSRLLFQPLVRMPQWAVSEGVYAVDFTYSSEGALLSESRFRSWLRNDEPRRRAIASP</sequence>
<name>A0A2V1HMT4_9MICO</name>
<dbReference type="AlphaFoldDB" id="A0A2V1HMT4"/>
<keyword evidence="2" id="KW-1185">Reference proteome</keyword>
<dbReference type="OrthoDB" id="5050566at2"/>
<organism evidence="1 2">
    <name type="scientific">Amnibacterium flavum</name>
    <dbReference type="NCBI Taxonomy" id="2173173"/>
    <lineage>
        <taxon>Bacteria</taxon>
        <taxon>Bacillati</taxon>
        <taxon>Actinomycetota</taxon>
        <taxon>Actinomycetes</taxon>
        <taxon>Micrococcales</taxon>
        <taxon>Microbacteriaceae</taxon>
        <taxon>Amnibacterium</taxon>
    </lineage>
</organism>